<comment type="similarity">
    <text evidence="1 4">Belongs to the eIF-2B alpha/beta/delta subunits family.</text>
</comment>
<accession>A0A1I4HUN4</accession>
<keyword evidence="2 5" id="KW-0396">Initiation factor</keyword>
<dbReference type="GO" id="GO:0005085">
    <property type="term" value="F:guanyl-nucleotide exchange factor activity"/>
    <property type="evidence" value="ECO:0007669"/>
    <property type="project" value="TreeGrafter"/>
</dbReference>
<dbReference type="GO" id="GO:0003743">
    <property type="term" value="F:translation initiation factor activity"/>
    <property type="evidence" value="ECO:0007669"/>
    <property type="project" value="UniProtKB-KW"/>
</dbReference>
<gene>
    <name evidence="5" type="ORF">SAMN04487950_3850</name>
</gene>
<evidence type="ECO:0000313" key="5">
    <source>
        <dbReference type="EMBL" id="SFL45865.1"/>
    </source>
</evidence>
<dbReference type="InterPro" id="IPR000649">
    <property type="entry name" value="IF-2B-related"/>
</dbReference>
<dbReference type="Proteomes" id="UP000199607">
    <property type="component" value="Unassembled WGS sequence"/>
</dbReference>
<dbReference type="Gene3D" id="3.40.50.10470">
    <property type="entry name" value="Translation initiation factor eif-2b, domain 2"/>
    <property type="match status" value="1"/>
</dbReference>
<protein>
    <submittedName>
        <fullName evidence="5">Translation initiation factor eIF-2B subunit delta</fullName>
    </submittedName>
</protein>
<proteinExistence type="inferred from homology"/>
<dbReference type="STRING" id="553466.SAMN04487950_3850"/>
<dbReference type="Gene3D" id="1.20.120.420">
    <property type="entry name" value="translation initiation factor eif-2b, domain 1"/>
    <property type="match status" value="1"/>
</dbReference>
<dbReference type="InterPro" id="IPR037171">
    <property type="entry name" value="NagB/RpiA_transferase-like"/>
</dbReference>
<dbReference type="EMBL" id="FOTC01000006">
    <property type="protein sequence ID" value="SFL45865.1"/>
    <property type="molecule type" value="Genomic_DNA"/>
</dbReference>
<dbReference type="PANTHER" id="PTHR45860:SF1">
    <property type="entry name" value="TRANSLATION INITIATION FACTOR EIF-2B SUBUNIT ALPHA"/>
    <property type="match status" value="1"/>
</dbReference>
<evidence type="ECO:0000256" key="1">
    <source>
        <dbReference type="ARBA" id="ARBA00007251"/>
    </source>
</evidence>
<sequence>MIDETVQQIQDEQIQSASIVAVKAAEALNVLSNREYHTVEDFMRSLVRNSRTLRQANLSHAMLYTTQQRIIAKVNESDPETVAAAQERLQTVTQDVATEIESSREQAAEKAATLIDDGDVLLTHECSSTVIATLNNALESGKQFELYVTESRPQYLGRKMIRQFANRVGVDATLIVDGATGYYLSEVDRVFIGMNCLIDEVVYNHIGTYPLVATAASEEVPVTVVGSASKFIGSGFQFTNEFGLNSEVLREPAEGFNVGNPTYDATPTRLLETVVTDDGMMRF</sequence>
<dbReference type="InterPro" id="IPR051501">
    <property type="entry name" value="eIF2B_alpha/beta/delta"/>
</dbReference>
<dbReference type="Pfam" id="PF01008">
    <property type="entry name" value="IF-2B"/>
    <property type="match status" value="1"/>
</dbReference>
<keyword evidence="6" id="KW-1185">Reference proteome</keyword>
<keyword evidence="3" id="KW-0648">Protein biosynthesis</keyword>
<dbReference type="RefSeq" id="WP_089871543.1">
    <property type="nucleotide sequence ID" value="NZ_FOTC01000006.1"/>
</dbReference>
<dbReference type="SUPFAM" id="SSF100950">
    <property type="entry name" value="NagB/RpiA/CoA transferase-like"/>
    <property type="match status" value="1"/>
</dbReference>
<dbReference type="PANTHER" id="PTHR45860">
    <property type="entry name" value="TRANSLATION INITIATION FACTOR EIF-2B SUBUNIT ALPHA"/>
    <property type="match status" value="1"/>
</dbReference>
<evidence type="ECO:0000313" key="6">
    <source>
        <dbReference type="Proteomes" id="UP000199607"/>
    </source>
</evidence>
<reference evidence="6" key="1">
    <citation type="submission" date="2016-10" db="EMBL/GenBank/DDBJ databases">
        <authorList>
            <person name="Varghese N."/>
            <person name="Submissions S."/>
        </authorList>
    </citation>
    <scope>NUCLEOTIDE SEQUENCE [LARGE SCALE GENOMIC DNA]</scope>
    <source>
        <strain evidence="6">CGMCC 1.7738</strain>
    </source>
</reference>
<evidence type="ECO:0000256" key="4">
    <source>
        <dbReference type="RuleBase" id="RU003814"/>
    </source>
</evidence>
<dbReference type="AlphaFoldDB" id="A0A1I4HUN4"/>
<evidence type="ECO:0000256" key="2">
    <source>
        <dbReference type="ARBA" id="ARBA00022540"/>
    </source>
</evidence>
<organism evidence="5 6">
    <name type="scientific">Halogranum rubrum</name>
    <dbReference type="NCBI Taxonomy" id="553466"/>
    <lineage>
        <taxon>Archaea</taxon>
        <taxon>Methanobacteriati</taxon>
        <taxon>Methanobacteriota</taxon>
        <taxon>Stenosarchaea group</taxon>
        <taxon>Halobacteria</taxon>
        <taxon>Halobacteriales</taxon>
        <taxon>Haloferacaceae</taxon>
    </lineage>
</organism>
<dbReference type="InterPro" id="IPR027363">
    <property type="entry name" value="M1Pi_N"/>
</dbReference>
<evidence type="ECO:0000256" key="3">
    <source>
        <dbReference type="ARBA" id="ARBA00022917"/>
    </source>
</evidence>
<name>A0A1I4HUN4_9EURY</name>
<dbReference type="InterPro" id="IPR042529">
    <property type="entry name" value="IF_2B-like_C"/>
</dbReference>